<feature type="transmembrane region" description="Helical" evidence="6">
    <location>
        <begin position="139"/>
        <end position="162"/>
    </location>
</feature>
<dbReference type="InterPro" id="IPR036259">
    <property type="entry name" value="MFS_trans_sf"/>
</dbReference>
<dbReference type="AlphaFoldDB" id="A0A9Q9DA99"/>
<dbReference type="PANTHER" id="PTHR43124">
    <property type="entry name" value="PURINE EFFLUX PUMP PBUE"/>
    <property type="match status" value="1"/>
</dbReference>
<dbReference type="RefSeq" id="WP_090294711.1">
    <property type="nucleotide sequence ID" value="NZ_CP098807.1"/>
</dbReference>
<keyword evidence="5 6" id="KW-0472">Membrane</keyword>
<feature type="transmembrane region" description="Helical" evidence="6">
    <location>
        <begin position="279"/>
        <end position="297"/>
    </location>
</feature>
<feature type="transmembrane region" description="Helical" evidence="6">
    <location>
        <begin position="12"/>
        <end position="31"/>
    </location>
</feature>
<evidence type="ECO:0000256" key="4">
    <source>
        <dbReference type="ARBA" id="ARBA00022989"/>
    </source>
</evidence>
<feature type="transmembrane region" description="Helical" evidence="6">
    <location>
        <begin position="303"/>
        <end position="324"/>
    </location>
</feature>
<dbReference type="InterPro" id="IPR050189">
    <property type="entry name" value="MFS_Efflux_Transporters"/>
</dbReference>
<feature type="transmembrane region" description="Helical" evidence="6">
    <location>
        <begin position="336"/>
        <end position="359"/>
    </location>
</feature>
<gene>
    <name evidence="8" type="ORF">NE863_03185</name>
</gene>
<evidence type="ECO:0000256" key="6">
    <source>
        <dbReference type="SAM" id="Phobius"/>
    </source>
</evidence>
<dbReference type="GO" id="GO:0022857">
    <property type="term" value="F:transmembrane transporter activity"/>
    <property type="evidence" value="ECO:0007669"/>
    <property type="project" value="InterPro"/>
</dbReference>
<feature type="transmembrane region" description="Helical" evidence="6">
    <location>
        <begin position="168"/>
        <end position="187"/>
    </location>
</feature>
<reference evidence="8" key="1">
    <citation type="submission" date="2022-06" db="EMBL/GenBank/DDBJ databases">
        <title>Physiological and biochemical characterization and genomic elucidation of a strain of the genus Ensifer adhaerens M8 that combines arsenic oxidation and chromium reduction.</title>
        <authorList>
            <person name="Li X."/>
            <person name="Yu c."/>
        </authorList>
    </citation>
    <scope>NUCLEOTIDE SEQUENCE</scope>
    <source>
        <strain evidence="8">M8</strain>
    </source>
</reference>
<evidence type="ECO:0000313" key="9">
    <source>
        <dbReference type="Proteomes" id="UP001055460"/>
    </source>
</evidence>
<sequence>MATAAAFVRERTDWSGVMTVVAAGVVAAMQVGKGLIAGPLLQSDLGLNLSALGWITSVFAVVGVVGGMAAGAFVTAVGDRRLLGIGMALLAFGSFAGAASPAFTLLLLSRIIEGFGFLLVVVAGPAILMRLVTQERSDLVFALWSCFMPAGMAIAMLTGPAFAGWQAIWWSNGLLTLASLASIFLAVSPSRQTPRVATRFRDDAAETLTSRGPVLLFALFSLYSLMSFTLSSFLPILLIERLQVSLGTVGLLSAVITLVNVFGNLAAGHLLSRGFARGRLVASAALLTGVSGLWIFLSPSGGHLILALCILFSAIGGLIPATLISSVPLLSPRPALAPMAMGLLMQGSNLGQLVGPVAVGTAIEFYGWTSGAAFIGASAVLCIGLTPTLERTLRESRPER</sequence>
<keyword evidence="3 6" id="KW-0812">Transmembrane</keyword>
<feature type="transmembrane region" description="Helical" evidence="6">
    <location>
        <begin position="365"/>
        <end position="387"/>
    </location>
</feature>
<feature type="transmembrane region" description="Helical" evidence="6">
    <location>
        <begin position="51"/>
        <end position="75"/>
    </location>
</feature>
<evidence type="ECO:0000313" key="8">
    <source>
        <dbReference type="EMBL" id="USJ24009.1"/>
    </source>
</evidence>
<feature type="domain" description="Major facilitator superfamily (MFS) profile" evidence="7">
    <location>
        <begin position="16"/>
        <end position="396"/>
    </location>
</feature>
<evidence type="ECO:0000256" key="2">
    <source>
        <dbReference type="ARBA" id="ARBA00022475"/>
    </source>
</evidence>
<dbReference type="CDD" id="cd06174">
    <property type="entry name" value="MFS"/>
    <property type="match status" value="1"/>
</dbReference>
<dbReference type="Proteomes" id="UP001055460">
    <property type="component" value="Chromosome"/>
</dbReference>
<feature type="transmembrane region" description="Helical" evidence="6">
    <location>
        <begin position="214"/>
        <end position="238"/>
    </location>
</feature>
<dbReference type="GO" id="GO:0005886">
    <property type="term" value="C:plasma membrane"/>
    <property type="evidence" value="ECO:0007669"/>
    <property type="project" value="UniProtKB-SubCell"/>
</dbReference>
<organism evidence="8 9">
    <name type="scientific">Ensifer adhaerens</name>
    <name type="common">Sinorhizobium morelense</name>
    <dbReference type="NCBI Taxonomy" id="106592"/>
    <lineage>
        <taxon>Bacteria</taxon>
        <taxon>Pseudomonadati</taxon>
        <taxon>Pseudomonadota</taxon>
        <taxon>Alphaproteobacteria</taxon>
        <taxon>Hyphomicrobiales</taxon>
        <taxon>Rhizobiaceae</taxon>
        <taxon>Sinorhizobium/Ensifer group</taxon>
        <taxon>Ensifer</taxon>
    </lineage>
</organism>
<protein>
    <submittedName>
        <fullName evidence="8">MFS transporter</fullName>
    </submittedName>
</protein>
<dbReference type="Pfam" id="PF07690">
    <property type="entry name" value="MFS_1"/>
    <property type="match status" value="1"/>
</dbReference>
<evidence type="ECO:0000256" key="1">
    <source>
        <dbReference type="ARBA" id="ARBA00004651"/>
    </source>
</evidence>
<keyword evidence="2" id="KW-1003">Cell membrane</keyword>
<accession>A0A9Q9DA99</accession>
<evidence type="ECO:0000259" key="7">
    <source>
        <dbReference type="PROSITE" id="PS50850"/>
    </source>
</evidence>
<dbReference type="PROSITE" id="PS50850">
    <property type="entry name" value="MFS"/>
    <property type="match status" value="1"/>
</dbReference>
<feature type="transmembrane region" description="Helical" evidence="6">
    <location>
        <begin position="244"/>
        <end position="267"/>
    </location>
</feature>
<proteinExistence type="predicted"/>
<dbReference type="SUPFAM" id="SSF103473">
    <property type="entry name" value="MFS general substrate transporter"/>
    <property type="match status" value="1"/>
</dbReference>
<dbReference type="EMBL" id="CP098807">
    <property type="protein sequence ID" value="USJ24009.1"/>
    <property type="molecule type" value="Genomic_DNA"/>
</dbReference>
<dbReference type="PANTHER" id="PTHR43124:SF3">
    <property type="entry name" value="CHLORAMPHENICOL EFFLUX PUMP RV0191"/>
    <property type="match status" value="1"/>
</dbReference>
<feature type="transmembrane region" description="Helical" evidence="6">
    <location>
        <begin position="82"/>
        <end position="108"/>
    </location>
</feature>
<dbReference type="InterPro" id="IPR011701">
    <property type="entry name" value="MFS"/>
</dbReference>
<feature type="transmembrane region" description="Helical" evidence="6">
    <location>
        <begin position="114"/>
        <end position="132"/>
    </location>
</feature>
<comment type="subcellular location">
    <subcellularLocation>
        <location evidence="1">Cell membrane</location>
        <topology evidence="1">Multi-pass membrane protein</topology>
    </subcellularLocation>
</comment>
<dbReference type="Gene3D" id="1.20.1250.20">
    <property type="entry name" value="MFS general substrate transporter like domains"/>
    <property type="match status" value="2"/>
</dbReference>
<evidence type="ECO:0000256" key="3">
    <source>
        <dbReference type="ARBA" id="ARBA00022692"/>
    </source>
</evidence>
<dbReference type="InterPro" id="IPR020846">
    <property type="entry name" value="MFS_dom"/>
</dbReference>
<name>A0A9Q9DA99_ENSAD</name>
<keyword evidence="4 6" id="KW-1133">Transmembrane helix</keyword>
<dbReference type="OrthoDB" id="7841035at2"/>
<evidence type="ECO:0000256" key="5">
    <source>
        <dbReference type="ARBA" id="ARBA00023136"/>
    </source>
</evidence>